<evidence type="ECO:0000313" key="2">
    <source>
        <dbReference type="EMBL" id="TDP38746.1"/>
    </source>
</evidence>
<keyword evidence="1" id="KW-1133">Transmembrane helix</keyword>
<evidence type="ECO:0000313" key="3">
    <source>
        <dbReference type="Proteomes" id="UP000295087"/>
    </source>
</evidence>
<name>A0A4R6PLQ2_NOCIG</name>
<dbReference type="AlphaFoldDB" id="A0A4R6PLQ2"/>
<gene>
    <name evidence="2" type="ORF">DFR75_103403</name>
</gene>
<feature type="transmembrane region" description="Helical" evidence="1">
    <location>
        <begin position="6"/>
        <end position="39"/>
    </location>
</feature>
<reference evidence="2 3" key="1">
    <citation type="submission" date="2019-03" db="EMBL/GenBank/DDBJ databases">
        <title>Genomic Encyclopedia of Type Strains, Phase IV (KMG-IV): sequencing the most valuable type-strain genomes for metagenomic binning, comparative biology and taxonomic classification.</title>
        <authorList>
            <person name="Goeker M."/>
        </authorList>
    </citation>
    <scope>NUCLEOTIDE SEQUENCE [LARGE SCALE GENOMIC DNA]</scope>
    <source>
        <strain evidence="2 3">DSM 44496</strain>
    </source>
</reference>
<organism evidence="2 3">
    <name type="scientific">Nocardia ignorata</name>
    <dbReference type="NCBI Taxonomy" id="145285"/>
    <lineage>
        <taxon>Bacteria</taxon>
        <taxon>Bacillati</taxon>
        <taxon>Actinomycetota</taxon>
        <taxon>Actinomycetes</taxon>
        <taxon>Mycobacteriales</taxon>
        <taxon>Nocardiaceae</taxon>
        <taxon>Nocardia</taxon>
    </lineage>
</organism>
<keyword evidence="1" id="KW-0472">Membrane</keyword>
<dbReference type="EMBL" id="SNXK01000003">
    <property type="protein sequence ID" value="TDP38746.1"/>
    <property type="molecule type" value="Genomic_DNA"/>
</dbReference>
<proteinExistence type="predicted"/>
<keyword evidence="1" id="KW-0812">Transmembrane</keyword>
<evidence type="ECO:0000256" key="1">
    <source>
        <dbReference type="SAM" id="Phobius"/>
    </source>
</evidence>
<comment type="caution">
    <text evidence="2">The sequence shown here is derived from an EMBL/GenBank/DDBJ whole genome shotgun (WGS) entry which is preliminary data.</text>
</comment>
<sequence>MRGKTLLTAVAVISVGYMVLTAPDVLGFVLMVVGAVWLWRSTKRAGMRR</sequence>
<dbReference type="Proteomes" id="UP000295087">
    <property type="component" value="Unassembled WGS sequence"/>
</dbReference>
<accession>A0A4R6PLQ2</accession>
<protein>
    <submittedName>
        <fullName evidence="2">Uncharacterized protein</fullName>
    </submittedName>
</protein>
<keyword evidence="3" id="KW-1185">Reference proteome</keyword>